<sequence length="429" mass="47810">MEIISKLSLNRWIANEEEKTYIEVPFAVEGQIERIEVEYTYERSDGTAVIDIGLRSPERIVGWSGGARNSFFVGLDKATPGYLAGFIPAGEWYVLLGAYRVPEGGCRVQINLKLVHNHPRWMKGDLHMHGVHSDGSYSIADAIQSGKDRGLEFMAFTDHNNASQNLSTLAADDQLVLIPGVELTSYKGHANLLGQLDALDDFRVLTPEHATTTLQRAVDKGALVSLNHPFDPDCPWELGFDVPYDAIEVWNGPWRPLNEAAVRWWQEQLVSGRKLVAIGGSDTHRPDPYVAHGTPTTYVRAKAESKEEILRAIRQGRVVLSFNTDETFIDLSIGKAGVGDTAIVDKEKEYELVVKINGAAGDKVQLWSDRGLEQEWIVANEGIYSFPVEVDRLFYRMESSRHLTDLDLTITSCLTNPIYIQRLTVGASV</sequence>
<dbReference type="EMBL" id="BMFT01000001">
    <property type="protein sequence ID" value="GGH10148.1"/>
    <property type="molecule type" value="Genomic_DNA"/>
</dbReference>
<evidence type="ECO:0000313" key="2">
    <source>
        <dbReference type="EMBL" id="GGH10148.1"/>
    </source>
</evidence>
<dbReference type="Proteomes" id="UP000659344">
    <property type="component" value="Unassembled WGS sequence"/>
</dbReference>
<proteinExistence type="predicted"/>
<name>A0ABQ1Y356_9BACL</name>
<protein>
    <submittedName>
        <fullName evidence="2">Phosphoesterase</fullName>
    </submittedName>
</protein>
<dbReference type="RefSeq" id="WP_188534859.1">
    <property type="nucleotide sequence ID" value="NZ_BMFT01000001.1"/>
</dbReference>
<organism evidence="2 3">
    <name type="scientific">Paenibacillus segetis</name>
    <dbReference type="NCBI Taxonomy" id="1325360"/>
    <lineage>
        <taxon>Bacteria</taxon>
        <taxon>Bacillati</taxon>
        <taxon>Bacillota</taxon>
        <taxon>Bacilli</taxon>
        <taxon>Bacillales</taxon>
        <taxon>Paenibacillaceae</taxon>
        <taxon>Paenibacillus</taxon>
    </lineage>
</organism>
<gene>
    <name evidence="2" type="ORF">GCM10008013_01470</name>
</gene>
<dbReference type="PANTHER" id="PTHR42924:SF3">
    <property type="entry name" value="POLYMERASE_HISTIDINOL PHOSPHATASE N-TERMINAL DOMAIN-CONTAINING PROTEIN"/>
    <property type="match status" value="1"/>
</dbReference>
<comment type="caution">
    <text evidence="2">The sequence shown here is derived from an EMBL/GenBank/DDBJ whole genome shotgun (WGS) entry which is preliminary data.</text>
</comment>
<dbReference type="InterPro" id="IPR003141">
    <property type="entry name" value="Pol/His_phosphatase_N"/>
</dbReference>
<dbReference type="InterPro" id="IPR016195">
    <property type="entry name" value="Pol/histidinol_Pase-like"/>
</dbReference>
<dbReference type="PANTHER" id="PTHR42924">
    <property type="entry name" value="EXONUCLEASE"/>
    <property type="match status" value="1"/>
</dbReference>
<evidence type="ECO:0000313" key="3">
    <source>
        <dbReference type="Proteomes" id="UP000659344"/>
    </source>
</evidence>
<dbReference type="SMART" id="SM00481">
    <property type="entry name" value="POLIIIAc"/>
    <property type="match status" value="1"/>
</dbReference>
<dbReference type="Gene3D" id="3.20.20.140">
    <property type="entry name" value="Metal-dependent hydrolases"/>
    <property type="match status" value="1"/>
</dbReference>
<dbReference type="InterPro" id="IPR052018">
    <property type="entry name" value="PHP_domain"/>
</dbReference>
<keyword evidence="3" id="KW-1185">Reference proteome</keyword>
<feature type="domain" description="Polymerase/histidinol phosphatase N-terminal" evidence="1">
    <location>
        <begin position="124"/>
        <end position="187"/>
    </location>
</feature>
<dbReference type="NCBIfam" id="NF038032">
    <property type="entry name" value="CehA_McbA_metalo"/>
    <property type="match status" value="1"/>
</dbReference>
<dbReference type="CDD" id="cd07432">
    <property type="entry name" value="PHP_HisPPase"/>
    <property type="match status" value="1"/>
</dbReference>
<dbReference type="SUPFAM" id="SSF89550">
    <property type="entry name" value="PHP domain-like"/>
    <property type="match status" value="1"/>
</dbReference>
<reference evidence="3" key="1">
    <citation type="journal article" date="2019" name="Int. J. Syst. Evol. Microbiol.">
        <title>The Global Catalogue of Microorganisms (GCM) 10K type strain sequencing project: providing services to taxonomists for standard genome sequencing and annotation.</title>
        <authorList>
            <consortium name="The Broad Institute Genomics Platform"/>
            <consortium name="The Broad Institute Genome Sequencing Center for Infectious Disease"/>
            <person name="Wu L."/>
            <person name="Ma J."/>
        </authorList>
    </citation>
    <scope>NUCLEOTIDE SEQUENCE [LARGE SCALE GENOMIC DNA]</scope>
    <source>
        <strain evidence="3">CGMCC 1.12769</strain>
    </source>
</reference>
<accession>A0ABQ1Y356</accession>
<evidence type="ECO:0000259" key="1">
    <source>
        <dbReference type="SMART" id="SM00481"/>
    </source>
</evidence>